<dbReference type="EMBL" id="WNJO01000005">
    <property type="protein sequence ID" value="MTV82131.1"/>
    <property type="molecule type" value="Genomic_DNA"/>
</dbReference>
<dbReference type="PANTHER" id="PTHR43669">
    <property type="entry name" value="5-KETO-D-GLUCONATE 5-REDUCTASE"/>
    <property type="match status" value="1"/>
</dbReference>
<dbReference type="InterPro" id="IPR002347">
    <property type="entry name" value="SDR_fam"/>
</dbReference>
<dbReference type="GO" id="GO:0008667">
    <property type="term" value="F:2,3-dihydro-2,3-dihydroxybenzoate dehydrogenase activity"/>
    <property type="evidence" value="ECO:0007669"/>
    <property type="project" value="InterPro"/>
</dbReference>
<dbReference type="AlphaFoldDB" id="A0A7X2XXG3"/>
<keyword evidence="4" id="KW-1185">Reference proteome</keyword>
<dbReference type="GO" id="GO:0019290">
    <property type="term" value="P:siderophore biosynthetic process"/>
    <property type="evidence" value="ECO:0007669"/>
    <property type="project" value="InterPro"/>
</dbReference>
<dbReference type="PANTHER" id="PTHR43669:SF3">
    <property type="entry name" value="ALCOHOL DEHYDROGENASE, PUTATIVE (AFU_ORTHOLOGUE AFUA_3G03445)-RELATED"/>
    <property type="match status" value="1"/>
</dbReference>
<dbReference type="Proteomes" id="UP000466388">
    <property type="component" value="Unassembled WGS sequence"/>
</dbReference>
<dbReference type="Gene3D" id="3.40.50.720">
    <property type="entry name" value="NAD(P)-binding Rossmann-like Domain"/>
    <property type="match status" value="1"/>
</dbReference>
<organism evidence="3 4">
    <name type="scientific">Secundilactobacillus folii</name>
    <dbReference type="NCBI Taxonomy" id="2678357"/>
    <lineage>
        <taxon>Bacteria</taxon>
        <taxon>Bacillati</taxon>
        <taxon>Bacillota</taxon>
        <taxon>Bacilli</taxon>
        <taxon>Lactobacillales</taxon>
        <taxon>Lactobacillaceae</taxon>
        <taxon>Secundilactobacillus</taxon>
    </lineage>
</organism>
<comment type="similarity">
    <text evidence="1">Belongs to the short-chain dehydrogenases/reductases (SDR) family.</text>
</comment>
<dbReference type="InterPro" id="IPR003560">
    <property type="entry name" value="DHB_DH"/>
</dbReference>
<evidence type="ECO:0000256" key="2">
    <source>
        <dbReference type="ARBA" id="ARBA00023002"/>
    </source>
</evidence>
<dbReference type="InterPro" id="IPR036291">
    <property type="entry name" value="NAD(P)-bd_dom_sf"/>
</dbReference>
<dbReference type="Pfam" id="PF00106">
    <property type="entry name" value="adh_short"/>
    <property type="match status" value="1"/>
</dbReference>
<evidence type="ECO:0000256" key="1">
    <source>
        <dbReference type="ARBA" id="ARBA00006484"/>
    </source>
</evidence>
<gene>
    <name evidence="3" type="ORF">GM612_05620</name>
</gene>
<reference evidence="3 4" key="1">
    <citation type="submission" date="2019-11" db="EMBL/GenBank/DDBJ databases">
        <title>Lactobacillus sp. nov. CRM56-3, isolated from fermented tea leaves.</title>
        <authorList>
            <person name="Phuengjayaem S."/>
            <person name="Tanasupawat S."/>
        </authorList>
    </citation>
    <scope>NUCLEOTIDE SEQUENCE [LARGE SCALE GENOMIC DNA]</scope>
    <source>
        <strain evidence="3 4">CRM56-3</strain>
    </source>
</reference>
<dbReference type="RefSeq" id="WP_155431404.1">
    <property type="nucleotide sequence ID" value="NZ_WNJO01000005.1"/>
</dbReference>
<protein>
    <submittedName>
        <fullName evidence="3">SDR family NAD(P)-dependent oxidoreductase</fullName>
    </submittedName>
</protein>
<sequence>MSKTQATTVILGAGQGFGFSIAKKFGQTGDRVILAARHQASLQALTQRLTDQQIKANYVVADATNSQSTATMFNQITQKYGTPHRFVYNVGDTSADNCFNFKPDKVTQVFQTNVLGAMTTTRQFAELPTETKTPRQILITVGGAALKPSPFAVSLSLTKAALRNFGLSLATALKPKNIDVAIVEVQGLSGINAEMAPDRVANVYLQASQNMSQTEWFYPQQASAQPDEGSQLKALMKDPSRLKHFLILHPNFKTLIESYRNNQPS</sequence>
<dbReference type="CDD" id="cd05233">
    <property type="entry name" value="SDR_c"/>
    <property type="match status" value="1"/>
</dbReference>
<dbReference type="SUPFAM" id="SSF51735">
    <property type="entry name" value="NAD(P)-binding Rossmann-fold domains"/>
    <property type="match status" value="1"/>
</dbReference>
<evidence type="ECO:0000313" key="3">
    <source>
        <dbReference type="EMBL" id="MTV82131.1"/>
    </source>
</evidence>
<accession>A0A7X2XXG3</accession>
<proteinExistence type="inferred from homology"/>
<dbReference type="PRINTS" id="PR01397">
    <property type="entry name" value="DHBDHDRGNASE"/>
</dbReference>
<name>A0A7X2XXG3_9LACO</name>
<comment type="caution">
    <text evidence="3">The sequence shown here is derived from an EMBL/GenBank/DDBJ whole genome shotgun (WGS) entry which is preliminary data.</text>
</comment>
<evidence type="ECO:0000313" key="4">
    <source>
        <dbReference type="Proteomes" id="UP000466388"/>
    </source>
</evidence>
<keyword evidence="2" id="KW-0560">Oxidoreductase</keyword>